<evidence type="ECO:0000256" key="1">
    <source>
        <dbReference type="ARBA" id="ARBA00010062"/>
    </source>
</evidence>
<comment type="similarity">
    <text evidence="1">Belongs to the leucine-binding protein family.</text>
</comment>
<dbReference type="KEGG" id="pph:Ppha_0480"/>
<gene>
    <name evidence="7" type="ordered locus">Ppha_0480</name>
</gene>
<dbReference type="RefSeq" id="WP_012507301.1">
    <property type="nucleotide sequence ID" value="NC_011060.1"/>
</dbReference>
<dbReference type="HOGENOM" id="CLU_027128_0_0_10"/>
<dbReference type="PANTHER" id="PTHR30483">
    <property type="entry name" value="LEUCINE-SPECIFIC-BINDING PROTEIN"/>
    <property type="match status" value="1"/>
</dbReference>
<dbReference type="EMBL" id="CP001110">
    <property type="protein sequence ID" value="ACF42806.1"/>
    <property type="molecule type" value="Genomic_DNA"/>
</dbReference>
<evidence type="ECO:0000259" key="6">
    <source>
        <dbReference type="Pfam" id="PF13458"/>
    </source>
</evidence>
<dbReference type="InterPro" id="IPR028081">
    <property type="entry name" value="Leu-bd"/>
</dbReference>
<dbReference type="Proteomes" id="UP000002724">
    <property type="component" value="Chromosome"/>
</dbReference>
<proteinExistence type="inferred from homology"/>
<protein>
    <submittedName>
        <fullName evidence="7">Extracellular ligand-binding receptor</fullName>
    </submittedName>
</protein>
<keyword evidence="8" id="KW-1185">Reference proteome</keyword>
<dbReference type="STRING" id="324925.Ppha_0480"/>
<dbReference type="Gene3D" id="3.40.50.2300">
    <property type="match status" value="2"/>
</dbReference>
<keyword evidence="4" id="KW-0029">Amino-acid transport</keyword>
<dbReference type="OrthoDB" id="9772589at2"/>
<dbReference type="SUPFAM" id="SSF53822">
    <property type="entry name" value="Periplasmic binding protein-like I"/>
    <property type="match status" value="1"/>
</dbReference>
<dbReference type="GO" id="GO:0006865">
    <property type="term" value="P:amino acid transport"/>
    <property type="evidence" value="ECO:0007669"/>
    <property type="project" value="UniProtKB-KW"/>
</dbReference>
<evidence type="ECO:0000256" key="4">
    <source>
        <dbReference type="ARBA" id="ARBA00022970"/>
    </source>
</evidence>
<feature type="signal peptide" evidence="5">
    <location>
        <begin position="1"/>
        <end position="22"/>
    </location>
</feature>
<evidence type="ECO:0000256" key="5">
    <source>
        <dbReference type="SAM" id="SignalP"/>
    </source>
</evidence>
<dbReference type="InterPro" id="IPR051010">
    <property type="entry name" value="BCAA_transport"/>
</dbReference>
<dbReference type="InterPro" id="IPR000709">
    <property type="entry name" value="Leu_Ile_Val-bd"/>
</dbReference>
<dbReference type="Pfam" id="PF13458">
    <property type="entry name" value="Peripla_BP_6"/>
    <property type="match status" value="1"/>
</dbReference>
<evidence type="ECO:0000313" key="7">
    <source>
        <dbReference type="EMBL" id="ACF42806.1"/>
    </source>
</evidence>
<sequence precursor="true">MNAFRSILPFLVATCFSSAALAANVVKIAITGPFSGGSAPMGASMRDGAKLAFSQINQKGGINVGGTMMRVELIERDDEGKNDRGALIAQEISSMSDVSAVIGTVNTGIAVMGDKYYVEKGIVKIITPAAGSASMTQWSSAGNRELPIFRFAAHDGIQSQMVVEQAVKMGCRKVAILHDATNYGVSGRDDLIRQVNRQGGRLKVVAIEKFGIGDKDMTGQLIKAKAAGAQAILIWGIGPELAAVASGKQKLGFRVPLIGGWPLSMSNFIDTAGAAGNGALMPQTFIEDESIARAKPFIQAYRRAYGVARIPSPVSAAQGYDAALLLAEAIHEAGSTKPSSIKSALENLKVTVRGSIADWKKPWSKWNPANVETHEAFRRSNTVMGKVQNSRVVLANPADRSVLEGKR</sequence>
<keyword evidence="2" id="KW-0813">Transport</keyword>
<accession>B4SCX2</accession>
<reference evidence="7 8" key="1">
    <citation type="submission" date="2008-06" db="EMBL/GenBank/DDBJ databases">
        <title>Complete sequence of Pelodictyon phaeoclathratiforme BU-1.</title>
        <authorList>
            <consortium name="US DOE Joint Genome Institute"/>
            <person name="Lucas S."/>
            <person name="Copeland A."/>
            <person name="Lapidus A."/>
            <person name="Glavina del Rio T."/>
            <person name="Dalin E."/>
            <person name="Tice H."/>
            <person name="Bruce D."/>
            <person name="Goodwin L."/>
            <person name="Pitluck S."/>
            <person name="Schmutz J."/>
            <person name="Larimer F."/>
            <person name="Land M."/>
            <person name="Hauser L."/>
            <person name="Kyrpides N."/>
            <person name="Mikhailova N."/>
            <person name="Liu Z."/>
            <person name="Li T."/>
            <person name="Zhao F."/>
            <person name="Overmann J."/>
            <person name="Bryant D.A."/>
            <person name="Richardson P."/>
        </authorList>
    </citation>
    <scope>NUCLEOTIDE SEQUENCE [LARGE SCALE GENOMIC DNA]</scope>
    <source>
        <strain evidence="8">DSM 5477 / BU-1</strain>
    </source>
</reference>
<dbReference type="InterPro" id="IPR028082">
    <property type="entry name" value="Peripla_BP_I"/>
</dbReference>
<evidence type="ECO:0000313" key="8">
    <source>
        <dbReference type="Proteomes" id="UP000002724"/>
    </source>
</evidence>
<evidence type="ECO:0000256" key="2">
    <source>
        <dbReference type="ARBA" id="ARBA00022448"/>
    </source>
</evidence>
<organism evidence="7 8">
    <name type="scientific">Pelodictyon phaeoclathratiforme (strain DSM 5477 / BU-1)</name>
    <dbReference type="NCBI Taxonomy" id="324925"/>
    <lineage>
        <taxon>Bacteria</taxon>
        <taxon>Pseudomonadati</taxon>
        <taxon>Chlorobiota</taxon>
        <taxon>Chlorobiia</taxon>
        <taxon>Chlorobiales</taxon>
        <taxon>Chlorobiaceae</taxon>
        <taxon>Chlorobium/Pelodictyon group</taxon>
        <taxon>Pelodictyon</taxon>
    </lineage>
</organism>
<feature type="chain" id="PRO_5002822798" evidence="5">
    <location>
        <begin position="23"/>
        <end position="407"/>
    </location>
</feature>
<evidence type="ECO:0000256" key="3">
    <source>
        <dbReference type="ARBA" id="ARBA00022729"/>
    </source>
</evidence>
<dbReference type="eggNOG" id="COG0683">
    <property type="taxonomic scope" value="Bacteria"/>
</dbReference>
<dbReference type="CDD" id="cd06335">
    <property type="entry name" value="PBP1_ABC_ligand_binding-like"/>
    <property type="match status" value="1"/>
</dbReference>
<dbReference type="PANTHER" id="PTHR30483:SF6">
    <property type="entry name" value="PERIPLASMIC BINDING PROTEIN OF ABC TRANSPORTER FOR NATURAL AMINO ACIDS"/>
    <property type="match status" value="1"/>
</dbReference>
<dbReference type="PRINTS" id="PR00337">
    <property type="entry name" value="LEUILEVALBP"/>
</dbReference>
<dbReference type="AlphaFoldDB" id="B4SCX2"/>
<name>B4SCX2_PELPB</name>
<keyword evidence="3 5" id="KW-0732">Signal</keyword>
<feature type="domain" description="Leucine-binding protein" evidence="6">
    <location>
        <begin position="26"/>
        <end position="351"/>
    </location>
</feature>
<keyword evidence="7" id="KW-0675">Receptor</keyword>